<dbReference type="AlphaFoldDB" id="A0A285JKQ1"/>
<feature type="transmembrane region" description="Helical" evidence="1">
    <location>
        <begin position="303"/>
        <end position="321"/>
    </location>
</feature>
<feature type="transmembrane region" description="Helical" evidence="1">
    <location>
        <begin position="29"/>
        <end position="50"/>
    </location>
</feature>
<feature type="transmembrane region" description="Helical" evidence="1">
    <location>
        <begin position="351"/>
        <end position="369"/>
    </location>
</feature>
<keyword evidence="3" id="KW-1185">Reference proteome</keyword>
<protein>
    <recommendedName>
        <fullName evidence="4">4-amino-4-deoxy-L-arabinose transferase</fullName>
    </recommendedName>
</protein>
<name>A0A285JKQ1_9ACTN</name>
<feature type="transmembrane region" description="Helical" evidence="1">
    <location>
        <begin position="86"/>
        <end position="105"/>
    </location>
</feature>
<feature type="transmembrane region" description="Helical" evidence="1">
    <location>
        <begin position="495"/>
        <end position="514"/>
    </location>
</feature>
<feature type="transmembrane region" description="Helical" evidence="1">
    <location>
        <begin position="376"/>
        <end position="395"/>
    </location>
</feature>
<gene>
    <name evidence="2" type="ORF">SAMN05421748_12229</name>
</gene>
<feature type="transmembrane region" description="Helical" evidence="1">
    <location>
        <begin position="563"/>
        <end position="583"/>
    </location>
</feature>
<accession>A0A285JKQ1</accession>
<organism evidence="2 3">
    <name type="scientific">Paractinoplanes atraurantiacus</name>
    <dbReference type="NCBI Taxonomy" id="1036182"/>
    <lineage>
        <taxon>Bacteria</taxon>
        <taxon>Bacillati</taxon>
        <taxon>Actinomycetota</taxon>
        <taxon>Actinomycetes</taxon>
        <taxon>Micromonosporales</taxon>
        <taxon>Micromonosporaceae</taxon>
        <taxon>Paractinoplanes</taxon>
    </lineage>
</organism>
<feature type="transmembrane region" description="Helical" evidence="1">
    <location>
        <begin position="328"/>
        <end position="345"/>
    </location>
</feature>
<feature type="transmembrane region" description="Helical" evidence="1">
    <location>
        <begin position="432"/>
        <end position="454"/>
    </location>
</feature>
<reference evidence="2 3" key="1">
    <citation type="submission" date="2017-09" db="EMBL/GenBank/DDBJ databases">
        <authorList>
            <person name="Ehlers B."/>
            <person name="Leendertz F.H."/>
        </authorList>
    </citation>
    <scope>NUCLEOTIDE SEQUENCE [LARGE SCALE GENOMIC DNA]</scope>
    <source>
        <strain evidence="2 3">CGMCC 4.6857</strain>
    </source>
</reference>
<feature type="transmembrane region" description="Helical" evidence="1">
    <location>
        <begin position="149"/>
        <end position="167"/>
    </location>
</feature>
<feature type="transmembrane region" description="Helical" evidence="1">
    <location>
        <begin position="56"/>
        <end position="74"/>
    </location>
</feature>
<dbReference type="EMBL" id="OBDY01000022">
    <property type="protein sequence ID" value="SNY60910.1"/>
    <property type="molecule type" value="Genomic_DNA"/>
</dbReference>
<keyword evidence="1" id="KW-0812">Transmembrane</keyword>
<proteinExistence type="predicted"/>
<evidence type="ECO:0000313" key="3">
    <source>
        <dbReference type="Proteomes" id="UP000219612"/>
    </source>
</evidence>
<feature type="transmembrane region" description="Helical" evidence="1">
    <location>
        <begin position="595"/>
        <end position="617"/>
    </location>
</feature>
<feature type="transmembrane region" description="Helical" evidence="1">
    <location>
        <begin position="234"/>
        <end position="255"/>
    </location>
</feature>
<keyword evidence="1" id="KW-1133">Transmembrane helix</keyword>
<dbReference type="RefSeq" id="WP_097326171.1">
    <property type="nucleotide sequence ID" value="NZ_OBDY01000022.1"/>
</dbReference>
<feature type="transmembrane region" description="Helical" evidence="1">
    <location>
        <begin position="262"/>
        <end position="283"/>
    </location>
</feature>
<feature type="transmembrane region" description="Helical" evidence="1">
    <location>
        <begin position="466"/>
        <end position="483"/>
    </location>
</feature>
<dbReference type="OrthoDB" id="3855595at2"/>
<keyword evidence="1" id="KW-0472">Membrane</keyword>
<feature type="transmembrane region" description="Helical" evidence="1">
    <location>
        <begin position="111"/>
        <end position="129"/>
    </location>
</feature>
<evidence type="ECO:0008006" key="4">
    <source>
        <dbReference type="Google" id="ProtNLM"/>
    </source>
</evidence>
<evidence type="ECO:0000256" key="1">
    <source>
        <dbReference type="SAM" id="Phobius"/>
    </source>
</evidence>
<feature type="transmembrane region" description="Helical" evidence="1">
    <location>
        <begin position="521"/>
        <end position="543"/>
    </location>
</feature>
<sequence length="791" mass="85233">MTVLAEKIAPAPLAPAPERPPGRRFRPSAGWLPFLLVVAAVALTLDHYGVAPAETATFAGYTLFANTLPGLLIWRSVRGRADYLPLDAALGTVAGFIVELPLYMLVRQLDVPYAIGVWPLMVLVLFAVVPRLRRHWRGGGRRLPLGTSWTVAVSFLWILALVAFSTLRSNGLSEPLNGAMSVDFPFQFALAGEFKHPVPLNTPWVTGIGLNYHWYVYAHAAAASWLTGIEPQTLILRLLPLPMVAAFLLALVAAVRQITGRFWPGNVAVLLMLAGTSVNPFSWTGSPFLSGIITTNLFVSPTQTYAALFFAAVVLHLAVLFQLDRKALRRPMPWAVLTVLMGALAGAKATFIPMVLCGLLLAVVLRGVFTRRLGPELPVLGITLLWFAFAQFVLYGSGSQGAVVNPFQTVKWSPVGQAVMGLPDEADQWPPMLALTGFGILATAFGWAGMAGLLRRGWRSNPIVHVMLGFAAAGTGGMWLVAHPGLSQTYFAQSATPYLAMASAVGLAALIPAGRRAPRKFIWLGVYGVTAAVAGLLVIRSTAGADAPASMFGGFPLRSVVMAYTWTVSLVAVVGVTVALIAWRVRLPRRLTVAVLALTVLSTAVASGLIGSTRYLATSATAQEPARLSTFPRGALEAGRWLRDHSGPRDVVATNSHCRQNIHGCDSRDFWLAAYSERQIVVEGWSYTEPAFASGGLWDGTLSRSPFWDQALLAENDALFYVPTAENVAAFTTAHNVRWLVAVDWTQDPTDIGRTRFLNADPALADFATERFRSGAITVYEVSPAPSESLR</sequence>
<dbReference type="Proteomes" id="UP000219612">
    <property type="component" value="Unassembled WGS sequence"/>
</dbReference>
<evidence type="ECO:0000313" key="2">
    <source>
        <dbReference type="EMBL" id="SNY60910.1"/>
    </source>
</evidence>